<reference evidence="6 7" key="1">
    <citation type="journal article" date="2015" name="Nature">
        <title>rRNA introns, odd ribosomes, and small enigmatic genomes across a large radiation of phyla.</title>
        <authorList>
            <person name="Brown C.T."/>
            <person name="Hug L.A."/>
            <person name="Thomas B.C."/>
            <person name="Sharon I."/>
            <person name="Castelle C.J."/>
            <person name="Singh A."/>
            <person name="Wilkins M.J."/>
            <person name="Williams K.H."/>
            <person name="Banfield J.F."/>
        </authorList>
    </citation>
    <scope>NUCLEOTIDE SEQUENCE [LARGE SCALE GENOMIC DNA]</scope>
</reference>
<evidence type="ECO:0000259" key="5">
    <source>
        <dbReference type="Pfam" id="PF00849"/>
    </source>
</evidence>
<comment type="similarity">
    <text evidence="1 4">Belongs to the pseudouridine synthase RluA family.</text>
</comment>
<accession>A0A0G4B4C3</accession>
<dbReference type="NCBIfam" id="TIGR00005">
    <property type="entry name" value="rluA_subfam"/>
    <property type="match status" value="1"/>
</dbReference>
<dbReference type="InterPro" id="IPR006225">
    <property type="entry name" value="PsdUridine_synth_RluC/D"/>
</dbReference>
<dbReference type="InterPro" id="IPR020103">
    <property type="entry name" value="PsdUridine_synth_cat_dom_sf"/>
</dbReference>
<comment type="catalytic activity">
    <reaction evidence="4">
        <text>a uridine in RNA = a pseudouridine in RNA</text>
        <dbReference type="Rhea" id="RHEA:48348"/>
        <dbReference type="Rhea" id="RHEA-COMP:12068"/>
        <dbReference type="Rhea" id="RHEA-COMP:12069"/>
        <dbReference type="ChEBI" id="CHEBI:65314"/>
        <dbReference type="ChEBI" id="CHEBI:65315"/>
    </reaction>
</comment>
<dbReference type="AlphaFoldDB" id="A0A0G4B4C3"/>
<dbReference type="EC" id="5.4.99.-" evidence="4"/>
<comment type="function">
    <text evidence="4">Responsible for synthesis of pseudouridine from uracil.</text>
</comment>
<dbReference type="PANTHER" id="PTHR21600">
    <property type="entry name" value="MITOCHONDRIAL RNA PSEUDOURIDINE SYNTHASE"/>
    <property type="match status" value="1"/>
</dbReference>
<dbReference type="GO" id="GO:0000455">
    <property type="term" value="P:enzyme-directed rRNA pseudouridine synthesis"/>
    <property type="evidence" value="ECO:0007669"/>
    <property type="project" value="TreeGrafter"/>
</dbReference>
<gene>
    <name evidence="6" type="ORF">UT28_C0001G0023</name>
</gene>
<dbReference type="KEGG" id="bbgw:UT28_C0001G0023"/>
<evidence type="ECO:0000256" key="4">
    <source>
        <dbReference type="RuleBase" id="RU362028"/>
    </source>
</evidence>
<protein>
    <recommendedName>
        <fullName evidence="4">Pseudouridine synthase</fullName>
        <ecNumber evidence="4">5.4.99.-</ecNumber>
    </recommendedName>
</protein>
<evidence type="ECO:0000313" key="6">
    <source>
        <dbReference type="EMBL" id="AKM81842.1"/>
    </source>
</evidence>
<feature type="active site" evidence="3">
    <location>
        <position position="63"/>
    </location>
</feature>
<dbReference type="GO" id="GO:0009982">
    <property type="term" value="F:pseudouridine synthase activity"/>
    <property type="evidence" value="ECO:0007669"/>
    <property type="project" value="InterPro"/>
</dbReference>
<dbReference type="CDD" id="cd02869">
    <property type="entry name" value="PseudoU_synth_RluA_like"/>
    <property type="match status" value="1"/>
</dbReference>
<dbReference type="PANTHER" id="PTHR21600:SF44">
    <property type="entry name" value="RIBOSOMAL LARGE SUBUNIT PSEUDOURIDINE SYNTHASE D"/>
    <property type="match status" value="1"/>
</dbReference>
<dbReference type="STRING" id="1618337.UT28_C0001G0023"/>
<dbReference type="InterPro" id="IPR006145">
    <property type="entry name" value="PsdUridine_synth_RsuA/RluA"/>
</dbReference>
<dbReference type="InterPro" id="IPR050188">
    <property type="entry name" value="RluA_PseudoU_synthase"/>
</dbReference>
<dbReference type="PROSITE" id="PS01129">
    <property type="entry name" value="PSI_RLU"/>
    <property type="match status" value="1"/>
</dbReference>
<organism evidence="6 7">
    <name type="scientific">Berkelbacteria bacterium GW2011_GWE1_39_12</name>
    <dbReference type="NCBI Taxonomy" id="1618337"/>
    <lineage>
        <taxon>Bacteria</taxon>
        <taxon>Candidatus Berkelbacteria</taxon>
    </lineage>
</organism>
<dbReference type="Pfam" id="PF00849">
    <property type="entry name" value="PseudoU_synth_2"/>
    <property type="match status" value="1"/>
</dbReference>
<dbReference type="GO" id="GO:0140098">
    <property type="term" value="F:catalytic activity, acting on RNA"/>
    <property type="evidence" value="ECO:0007669"/>
    <property type="project" value="UniProtKB-ARBA"/>
</dbReference>
<evidence type="ECO:0000256" key="3">
    <source>
        <dbReference type="PIRSR" id="PIRSR606225-1"/>
    </source>
</evidence>
<dbReference type="InterPro" id="IPR006224">
    <property type="entry name" value="PsdUridine_synth_RluA-like_CS"/>
</dbReference>
<proteinExistence type="inferred from homology"/>
<dbReference type="Gene3D" id="3.30.2350.10">
    <property type="entry name" value="Pseudouridine synthase"/>
    <property type="match status" value="1"/>
</dbReference>
<evidence type="ECO:0000256" key="2">
    <source>
        <dbReference type="ARBA" id="ARBA00023235"/>
    </source>
</evidence>
<dbReference type="EMBL" id="CP011213">
    <property type="protein sequence ID" value="AKM81842.1"/>
    <property type="molecule type" value="Genomic_DNA"/>
</dbReference>
<dbReference type="GO" id="GO:0003723">
    <property type="term" value="F:RNA binding"/>
    <property type="evidence" value="ECO:0007669"/>
    <property type="project" value="InterPro"/>
</dbReference>
<sequence length="243" mass="28055">MEIKIIFENENLIVVEKPAGVLVHPTQANEENALTKWLIDKYPNTNTLNWPDKSRPGIVHRLDKDTSGVIVLAKNSGTLEKLQTQFKEREVQKTYTALVFGNLQKEGRVEADITRGAAGLQKVMDATYSFSQKTRSAITDYKPLEHYKYKKDDLTLVEVKPKTGRMHQIRVHLKYIGFPIIGDQLYNIKPSKRISKELDIYRQFLHASKLQINDPQTDEKMVFESQLTDDLQEILNKLRKTDE</sequence>
<dbReference type="SUPFAM" id="SSF55120">
    <property type="entry name" value="Pseudouridine synthase"/>
    <property type="match status" value="1"/>
</dbReference>
<evidence type="ECO:0000313" key="7">
    <source>
        <dbReference type="Proteomes" id="UP000035648"/>
    </source>
</evidence>
<name>A0A0G4B4C3_9BACT</name>
<evidence type="ECO:0000256" key="1">
    <source>
        <dbReference type="ARBA" id="ARBA00010876"/>
    </source>
</evidence>
<keyword evidence="2 4" id="KW-0413">Isomerase</keyword>
<dbReference type="Proteomes" id="UP000035648">
    <property type="component" value="Chromosome"/>
</dbReference>
<feature type="domain" description="Pseudouridine synthase RsuA/RluA-like" evidence="5">
    <location>
        <begin position="11"/>
        <end position="174"/>
    </location>
</feature>
<dbReference type="PATRIC" id="fig|1618337.4.peg.23"/>